<dbReference type="Gene3D" id="2.40.110.10">
    <property type="entry name" value="Butyryl-CoA Dehydrogenase, subunit A, domain 2"/>
    <property type="match status" value="1"/>
</dbReference>
<name>A0A1U9UPD1_CUPNE</name>
<dbReference type="InterPro" id="IPR009100">
    <property type="entry name" value="AcylCoA_DH/oxidase_NM_dom_sf"/>
</dbReference>
<proteinExistence type="predicted"/>
<dbReference type="EMBL" id="CP017757">
    <property type="protein sequence ID" value="AQV94015.1"/>
    <property type="molecule type" value="Genomic_DNA"/>
</dbReference>
<protein>
    <submittedName>
        <fullName evidence="1">Uncharacterized protein</fullName>
    </submittedName>
</protein>
<gene>
    <name evidence="1" type="ORF">BJN34_08940</name>
</gene>
<dbReference type="GO" id="GO:0016627">
    <property type="term" value="F:oxidoreductase activity, acting on the CH-CH group of donors"/>
    <property type="evidence" value="ECO:0007669"/>
    <property type="project" value="InterPro"/>
</dbReference>
<organism evidence="1 2">
    <name type="scientific">Cupriavidus necator</name>
    <name type="common">Alcaligenes eutrophus</name>
    <name type="synonym">Ralstonia eutropha</name>
    <dbReference type="NCBI Taxonomy" id="106590"/>
    <lineage>
        <taxon>Bacteria</taxon>
        <taxon>Pseudomonadati</taxon>
        <taxon>Pseudomonadota</taxon>
        <taxon>Betaproteobacteria</taxon>
        <taxon>Burkholderiales</taxon>
        <taxon>Burkholderiaceae</taxon>
        <taxon>Cupriavidus</taxon>
    </lineage>
</organism>
<dbReference type="KEGG" id="cuh:BJN34_08940"/>
<evidence type="ECO:0000313" key="2">
    <source>
        <dbReference type="Proteomes" id="UP000189627"/>
    </source>
</evidence>
<dbReference type="Proteomes" id="UP000189627">
    <property type="component" value="Chromosome 1"/>
</dbReference>
<evidence type="ECO:0000313" key="1">
    <source>
        <dbReference type="EMBL" id="AQV94015.1"/>
    </source>
</evidence>
<reference evidence="2" key="1">
    <citation type="submission" date="2017-02" db="EMBL/GenBank/DDBJ databases">
        <title>Complete genome sequence of Cupriavidus necator strain NH9, a 3-chlorobenzoate degrader.</title>
        <authorList>
            <person name="Moriuchi R."/>
            <person name="Dohra H."/>
            <person name="Ogawa N."/>
        </authorList>
    </citation>
    <scope>NUCLEOTIDE SEQUENCE [LARGE SCALE GENOMIC DNA]</scope>
    <source>
        <strain evidence="2">NH9</strain>
    </source>
</reference>
<dbReference type="Gene3D" id="1.20.140.10">
    <property type="entry name" value="Butyryl-CoA Dehydrogenase, subunit A, domain 3"/>
    <property type="match status" value="1"/>
</dbReference>
<sequence length="70" mass="7651">MTGKPISKIGYFGWKTFELALDGVRIPRRNLMGEEGMAFLVTTRGMEGAREHTAARAIGLAQGALEDLIE</sequence>
<dbReference type="AlphaFoldDB" id="A0A1U9UPD1"/>
<dbReference type="SUPFAM" id="SSF56645">
    <property type="entry name" value="Acyl-CoA dehydrogenase NM domain-like"/>
    <property type="match status" value="1"/>
</dbReference>
<accession>A0A1U9UPD1</accession>
<dbReference type="RefSeq" id="WP_337442030.1">
    <property type="nucleotide sequence ID" value="NZ_CP017757.2"/>
</dbReference>
<dbReference type="InterPro" id="IPR046373">
    <property type="entry name" value="Acyl-CoA_Oxase/DH_mid-dom_sf"/>
</dbReference>